<comment type="caution">
    <text evidence="1">The sequence shown here is derived from an EMBL/GenBank/DDBJ whole genome shotgun (WGS) entry which is preliminary data.</text>
</comment>
<dbReference type="Proteomes" id="UP001163321">
    <property type="component" value="Chromosome 1"/>
</dbReference>
<proteinExistence type="predicted"/>
<name>A0ACC0WWN4_9STRA</name>
<reference evidence="1 2" key="1">
    <citation type="journal article" date="2022" name="bioRxiv">
        <title>The genome of the oomycete Peronosclerospora sorghi, a cosmopolitan pathogen of maize and sorghum, is inflated with dispersed pseudogenes.</title>
        <authorList>
            <person name="Fletcher K."/>
            <person name="Martin F."/>
            <person name="Isakeit T."/>
            <person name="Cavanaugh K."/>
            <person name="Magill C."/>
            <person name="Michelmore R."/>
        </authorList>
    </citation>
    <scope>NUCLEOTIDE SEQUENCE [LARGE SCALE GENOMIC DNA]</scope>
    <source>
        <strain evidence="1">P6</strain>
    </source>
</reference>
<sequence>MVGLLSKRYRMVDKITETLAPFPAISLEISFLQFKAPVFGISLAKWVVVLLGNGLELSPFGFPIVLKIKPSSMHTSVISKVSHWRLYIPAQCYILKIDTIGNPRH</sequence>
<accession>A0ACC0WWN4</accession>
<organism evidence="1 2">
    <name type="scientific">Peronosclerospora sorghi</name>
    <dbReference type="NCBI Taxonomy" id="230839"/>
    <lineage>
        <taxon>Eukaryota</taxon>
        <taxon>Sar</taxon>
        <taxon>Stramenopiles</taxon>
        <taxon>Oomycota</taxon>
        <taxon>Peronosporomycetes</taxon>
        <taxon>Peronosporales</taxon>
        <taxon>Peronosporaceae</taxon>
        <taxon>Peronosclerospora</taxon>
    </lineage>
</organism>
<protein>
    <submittedName>
        <fullName evidence="1">Uncharacterized protein</fullName>
    </submittedName>
</protein>
<gene>
    <name evidence="1" type="ORF">PsorP6_001814</name>
</gene>
<dbReference type="EMBL" id="CM047580">
    <property type="protein sequence ID" value="KAI9922797.1"/>
    <property type="molecule type" value="Genomic_DNA"/>
</dbReference>
<evidence type="ECO:0000313" key="1">
    <source>
        <dbReference type="EMBL" id="KAI9922797.1"/>
    </source>
</evidence>
<evidence type="ECO:0000313" key="2">
    <source>
        <dbReference type="Proteomes" id="UP001163321"/>
    </source>
</evidence>
<keyword evidence="2" id="KW-1185">Reference proteome</keyword>